<dbReference type="Proteomes" id="UP001163328">
    <property type="component" value="Chromosome"/>
</dbReference>
<dbReference type="InterPro" id="IPR011990">
    <property type="entry name" value="TPR-like_helical_dom_sf"/>
</dbReference>
<evidence type="ECO:0000256" key="2">
    <source>
        <dbReference type="SAM" id="SignalP"/>
    </source>
</evidence>
<evidence type="ECO:0008006" key="5">
    <source>
        <dbReference type="Google" id="ProtNLM"/>
    </source>
</evidence>
<keyword evidence="2" id="KW-0732">Signal</keyword>
<dbReference type="InterPro" id="IPR019734">
    <property type="entry name" value="TPR_rpt"/>
</dbReference>
<accession>A0ABY6M413</accession>
<reference evidence="3" key="1">
    <citation type="submission" date="2021-08" db="EMBL/GenBank/DDBJ databases">
        <title>Flavobacterium sp. strain CC-SYL302.</title>
        <authorList>
            <person name="Lin S.-Y."/>
            <person name="Lee T.-H."/>
            <person name="Young C.-C."/>
        </authorList>
    </citation>
    <scope>NUCLEOTIDE SEQUENCE</scope>
    <source>
        <strain evidence="3">CC-SYL302</strain>
    </source>
</reference>
<dbReference type="EMBL" id="CP081495">
    <property type="protein sequence ID" value="UYW02263.1"/>
    <property type="molecule type" value="Genomic_DNA"/>
</dbReference>
<keyword evidence="4" id="KW-1185">Reference proteome</keyword>
<gene>
    <name evidence="3" type="ORF">K5I29_05010</name>
</gene>
<evidence type="ECO:0000313" key="3">
    <source>
        <dbReference type="EMBL" id="UYW02263.1"/>
    </source>
</evidence>
<evidence type="ECO:0000313" key="4">
    <source>
        <dbReference type="Proteomes" id="UP001163328"/>
    </source>
</evidence>
<evidence type="ECO:0000256" key="1">
    <source>
        <dbReference type="PROSITE-ProRule" id="PRU00339"/>
    </source>
</evidence>
<organism evidence="3 4">
    <name type="scientific">Flavobacterium agricola</name>
    <dbReference type="NCBI Taxonomy" id="2870839"/>
    <lineage>
        <taxon>Bacteria</taxon>
        <taxon>Pseudomonadati</taxon>
        <taxon>Bacteroidota</taxon>
        <taxon>Flavobacteriia</taxon>
        <taxon>Flavobacteriales</taxon>
        <taxon>Flavobacteriaceae</taxon>
        <taxon>Flavobacterium</taxon>
    </lineage>
</organism>
<name>A0ABY6M413_9FLAO</name>
<dbReference type="PROSITE" id="PS50005">
    <property type="entry name" value="TPR"/>
    <property type="match status" value="1"/>
</dbReference>
<dbReference type="Gene3D" id="1.25.40.10">
    <property type="entry name" value="Tetratricopeptide repeat domain"/>
    <property type="match status" value="1"/>
</dbReference>
<keyword evidence="1" id="KW-0802">TPR repeat</keyword>
<proteinExistence type="predicted"/>
<feature type="signal peptide" evidence="2">
    <location>
        <begin position="1"/>
        <end position="26"/>
    </location>
</feature>
<feature type="chain" id="PRO_5045426010" description="Tetratricopeptide repeat protein" evidence="2">
    <location>
        <begin position="27"/>
        <end position="251"/>
    </location>
</feature>
<feature type="repeat" description="TPR" evidence="1">
    <location>
        <begin position="76"/>
        <end position="109"/>
    </location>
</feature>
<dbReference type="RefSeq" id="WP_264434772.1">
    <property type="nucleotide sequence ID" value="NZ_CP081495.1"/>
</dbReference>
<dbReference type="SUPFAM" id="SSF48452">
    <property type="entry name" value="TPR-like"/>
    <property type="match status" value="1"/>
</dbReference>
<sequence>MKTQPIPTVVQFFVLCFLLYCTQTIAKNAQHNEKDYAEMLVTAQNNFHELNYKASLEKAQKVLDHAYLSFNEVLAAQAYVVLALNYNELGESDKAINILKKALKTIKAHHEPIVKFKILRTLALVFKSVDAKQALYFFNQALADLSTEVLPADKLMTELHKAETLFLLNQFEDGVKVLQIFATEILLQDSSLLNAHFHLLNGHYHVYKQNFLVAEKHYLKALHHIEQNNNAVVLPKLKLKITKALADFYHL</sequence>
<protein>
    <recommendedName>
        <fullName evidence="5">Tetratricopeptide repeat protein</fullName>
    </recommendedName>
</protein>